<evidence type="ECO:0000313" key="1">
    <source>
        <dbReference type="EMBL" id="QTA80529.1"/>
    </source>
</evidence>
<evidence type="ECO:0008006" key="3">
    <source>
        <dbReference type="Google" id="ProtNLM"/>
    </source>
</evidence>
<name>A0A975B853_9BACT</name>
<keyword evidence="2" id="KW-1185">Reference proteome</keyword>
<protein>
    <recommendedName>
        <fullName evidence="3">Peptidase U32</fullName>
    </recommendedName>
</protein>
<accession>A0A975B853</accession>
<dbReference type="AlphaFoldDB" id="A0A975B853"/>
<gene>
    <name evidence="1" type="ORF">dnl_28340</name>
</gene>
<organism evidence="1 2">
    <name type="scientific">Desulfonema limicola</name>
    <dbReference type="NCBI Taxonomy" id="45656"/>
    <lineage>
        <taxon>Bacteria</taxon>
        <taxon>Pseudomonadati</taxon>
        <taxon>Thermodesulfobacteriota</taxon>
        <taxon>Desulfobacteria</taxon>
        <taxon>Desulfobacterales</taxon>
        <taxon>Desulfococcaceae</taxon>
        <taxon>Desulfonema</taxon>
    </lineage>
</organism>
<dbReference type="Proteomes" id="UP000663720">
    <property type="component" value="Chromosome"/>
</dbReference>
<sequence>MPEPDYIRFLNTKISHIHSIHFSLGLREASDARHKIRFFETENLIKGLSQIKGPKKYALLNSRFHNPKAFLETSNLKFISKILKMLINASVLDGIVYTDSYYLKAFSAIDPETASQLEAVPGINCIADSFEKASAILEIICSTNFKLPEKFIIDRSVNRKMDELAVFSNLLRKKYPDMKIELLANEGCIYQCPFKLAHDSYISLTNLDIPASIFHMNQVYGCMDYFKEKPYLIFKSPFIRPEDTTRYKQHIDIIKICGRTLGQEFLKRTVSAYINQSFNGNLLKLMDSMEWMSDKYYVSNHDLPEDFFDKISSCTKFCESCTYCQNLFDSHVKKLEFEIKRFSDINHN</sequence>
<proteinExistence type="predicted"/>
<dbReference type="KEGG" id="dli:dnl_28340"/>
<reference evidence="1" key="1">
    <citation type="journal article" date="2021" name="Microb. Physiol.">
        <title>Proteogenomic Insights into the Physiology of Marine, Sulfate-Reducing, Filamentous Desulfonema limicola and Desulfonema magnum.</title>
        <authorList>
            <person name="Schnaars V."/>
            <person name="Wohlbrand L."/>
            <person name="Scheve S."/>
            <person name="Hinrichs C."/>
            <person name="Reinhardt R."/>
            <person name="Rabus R."/>
        </authorList>
    </citation>
    <scope>NUCLEOTIDE SEQUENCE</scope>
    <source>
        <strain evidence="1">5ac10</strain>
    </source>
</reference>
<evidence type="ECO:0000313" key="2">
    <source>
        <dbReference type="Proteomes" id="UP000663720"/>
    </source>
</evidence>
<dbReference type="EMBL" id="CP061799">
    <property type="protein sequence ID" value="QTA80529.1"/>
    <property type="molecule type" value="Genomic_DNA"/>
</dbReference>